<dbReference type="AlphaFoldDB" id="A0A7M1AXI1"/>
<keyword evidence="1" id="KW-0472">Membrane</keyword>
<protein>
    <submittedName>
        <fullName evidence="2">DUF4006 family protein</fullName>
    </submittedName>
</protein>
<keyword evidence="1" id="KW-1133">Transmembrane helix</keyword>
<evidence type="ECO:0000313" key="3">
    <source>
        <dbReference type="Proteomes" id="UP000593910"/>
    </source>
</evidence>
<feature type="transmembrane region" description="Helical" evidence="1">
    <location>
        <begin position="12"/>
        <end position="35"/>
    </location>
</feature>
<evidence type="ECO:0000256" key="1">
    <source>
        <dbReference type="SAM" id="Phobius"/>
    </source>
</evidence>
<sequence>MNENRSVFALDGVTGMLIATVLLLSILGFLTYNAIVVQNANSNNFYEIKNETAIGSGIGFGTQADGTPHVTSKAEDHVVPVEVK</sequence>
<dbReference type="KEGG" id="smax:FJR03_10390"/>
<dbReference type="RefSeq" id="WP_193113446.1">
    <property type="nucleotide sequence ID" value="NZ_CP041165.1"/>
</dbReference>
<evidence type="ECO:0000313" key="2">
    <source>
        <dbReference type="EMBL" id="QOP42125.1"/>
    </source>
</evidence>
<dbReference type="InterPro" id="IPR025065">
    <property type="entry name" value="DUF4006"/>
</dbReference>
<keyword evidence="3" id="KW-1185">Reference proteome</keyword>
<accession>A0A7M1AXI1</accession>
<name>A0A7M1AXI1_9BACT</name>
<organism evidence="2 3">
    <name type="scientific">Sulfurimonas marina</name>
    <dbReference type="NCBI Taxonomy" id="2590551"/>
    <lineage>
        <taxon>Bacteria</taxon>
        <taxon>Pseudomonadati</taxon>
        <taxon>Campylobacterota</taxon>
        <taxon>Epsilonproteobacteria</taxon>
        <taxon>Campylobacterales</taxon>
        <taxon>Sulfurimonadaceae</taxon>
        <taxon>Sulfurimonas</taxon>
    </lineage>
</organism>
<keyword evidence="1" id="KW-0812">Transmembrane</keyword>
<proteinExistence type="predicted"/>
<dbReference type="Proteomes" id="UP000593910">
    <property type="component" value="Chromosome"/>
</dbReference>
<gene>
    <name evidence="2" type="ORF">FJR03_10390</name>
</gene>
<reference evidence="2 3" key="1">
    <citation type="submission" date="2019-06" db="EMBL/GenBank/DDBJ databases">
        <title>Sulfurimonas gotlandica sp. nov., a chemoautotrophic and psychrotolerant epsilonproteobacterium isolated from a pelagic redoxcline, and an emended description of the genus Sulfurimonas.</title>
        <authorList>
            <person name="Wang S."/>
            <person name="Jiang L."/>
            <person name="Shao Z."/>
        </authorList>
    </citation>
    <scope>NUCLEOTIDE SEQUENCE [LARGE SCALE GENOMIC DNA]</scope>
    <source>
        <strain evidence="2 3">B2</strain>
    </source>
</reference>
<dbReference type="Pfam" id="PF13179">
    <property type="entry name" value="DUF4006"/>
    <property type="match status" value="1"/>
</dbReference>
<dbReference type="EMBL" id="CP041165">
    <property type="protein sequence ID" value="QOP42125.1"/>
    <property type="molecule type" value="Genomic_DNA"/>
</dbReference>